<name>A0AAE0WT46_9PEZI</name>
<feature type="region of interest" description="Disordered" evidence="1">
    <location>
        <begin position="168"/>
        <end position="192"/>
    </location>
</feature>
<proteinExistence type="predicted"/>
<organism evidence="4 5">
    <name type="scientific">Recurvomyces mirabilis</name>
    <dbReference type="NCBI Taxonomy" id="574656"/>
    <lineage>
        <taxon>Eukaryota</taxon>
        <taxon>Fungi</taxon>
        <taxon>Dikarya</taxon>
        <taxon>Ascomycota</taxon>
        <taxon>Pezizomycotina</taxon>
        <taxon>Dothideomycetes</taxon>
        <taxon>Dothideomycetidae</taxon>
        <taxon>Mycosphaerellales</taxon>
        <taxon>Teratosphaeriaceae</taxon>
        <taxon>Recurvomyces</taxon>
    </lineage>
</organism>
<evidence type="ECO:0000313" key="5">
    <source>
        <dbReference type="Proteomes" id="UP001274830"/>
    </source>
</evidence>
<dbReference type="Proteomes" id="UP001274830">
    <property type="component" value="Unassembled WGS sequence"/>
</dbReference>
<dbReference type="PANTHER" id="PTHR39614:SF2">
    <property type="entry name" value="INTEGRAL MEMBRANE PROTEIN"/>
    <property type="match status" value="1"/>
</dbReference>
<sequence>MSKLSITLLLHRLTPNEQQRRVFAGGMIVSAVWTFASIFAVALQCDLSRPWITLDQTCASSARIWYAVGAFDIITEIMLVAMAAYLVWDLKMIWQSKATVVFGFAVRLLMIIAIGLRLAAFDPIGLTTNPFILEDEFIIWMQTELCFANVSASIPTLRVFVNSLTTSYGGSGEKRTRSSNKDYSYGSQGSRRQRTGIMLSSLKVGSRPKARASVIGSNLRSNNDELDTQWPAKSAGEAYDYTISGARRDNLGDRSQEASSKGGGGVDAISVGSSESQQRMIIKKDITWDVQSERN</sequence>
<dbReference type="InterPro" id="IPR049326">
    <property type="entry name" value="Rhodopsin_dom_fungi"/>
</dbReference>
<evidence type="ECO:0000256" key="1">
    <source>
        <dbReference type="SAM" id="MobiDB-lite"/>
    </source>
</evidence>
<gene>
    <name evidence="4" type="ORF">LTR78_003330</name>
</gene>
<keyword evidence="2" id="KW-0812">Transmembrane</keyword>
<protein>
    <recommendedName>
        <fullName evidence="3">Rhodopsin domain-containing protein</fullName>
    </recommendedName>
</protein>
<accession>A0AAE0WT46</accession>
<feature type="domain" description="Rhodopsin" evidence="3">
    <location>
        <begin position="2"/>
        <end position="161"/>
    </location>
</feature>
<comment type="caution">
    <text evidence="4">The sequence shown here is derived from an EMBL/GenBank/DDBJ whole genome shotgun (WGS) entry which is preliminary data.</text>
</comment>
<keyword evidence="5" id="KW-1185">Reference proteome</keyword>
<keyword evidence="2" id="KW-1133">Transmembrane helix</keyword>
<evidence type="ECO:0000256" key="2">
    <source>
        <dbReference type="SAM" id="Phobius"/>
    </source>
</evidence>
<dbReference type="PANTHER" id="PTHR39614">
    <property type="entry name" value="INTEGRAL MEMBRANE PROTEIN"/>
    <property type="match status" value="1"/>
</dbReference>
<feature type="transmembrane region" description="Helical" evidence="2">
    <location>
        <begin position="64"/>
        <end position="88"/>
    </location>
</feature>
<feature type="region of interest" description="Disordered" evidence="1">
    <location>
        <begin position="247"/>
        <end position="276"/>
    </location>
</feature>
<feature type="compositionally biased region" description="Polar residues" evidence="1">
    <location>
        <begin position="181"/>
        <end position="190"/>
    </location>
</feature>
<evidence type="ECO:0000313" key="4">
    <source>
        <dbReference type="EMBL" id="KAK3677125.1"/>
    </source>
</evidence>
<reference evidence="4" key="1">
    <citation type="submission" date="2023-07" db="EMBL/GenBank/DDBJ databases">
        <title>Black Yeasts Isolated from many extreme environments.</title>
        <authorList>
            <person name="Coleine C."/>
            <person name="Stajich J.E."/>
            <person name="Selbmann L."/>
        </authorList>
    </citation>
    <scope>NUCLEOTIDE SEQUENCE</scope>
    <source>
        <strain evidence="4">CCFEE 5485</strain>
    </source>
</reference>
<dbReference type="AlphaFoldDB" id="A0AAE0WT46"/>
<dbReference type="Pfam" id="PF20684">
    <property type="entry name" value="Fung_rhodopsin"/>
    <property type="match status" value="1"/>
</dbReference>
<dbReference type="EMBL" id="JAUTXT010000008">
    <property type="protein sequence ID" value="KAK3677125.1"/>
    <property type="molecule type" value="Genomic_DNA"/>
</dbReference>
<feature type="transmembrane region" description="Helical" evidence="2">
    <location>
        <begin position="21"/>
        <end position="44"/>
    </location>
</feature>
<keyword evidence="2" id="KW-0472">Membrane</keyword>
<feature type="compositionally biased region" description="Basic and acidic residues" evidence="1">
    <location>
        <begin position="247"/>
        <end position="256"/>
    </location>
</feature>
<feature type="transmembrane region" description="Helical" evidence="2">
    <location>
        <begin position="100"/>
        <end position="120"/>
    </location>
</feature>
<evidence type="ECO:0000259" key="3">
    <source>
        <dbReference type="Pfam" id="PF20684"/>
    </source>
</evidence>